<dbReference type="Proteomes" id="UP000539710">
    <property type="component" value="Unassembled WGS sequence"/>
</dbReference>
<sequence length="177" mass="19867">MIVSLLAFGAGIFAQEKASVEKSLTGIQVGLFGAELYNEVRLSDRFSLRSQIALYPSIWGGEMYNKTGFALAPAISLSPKFYYNLDKRLEMGKNIKNNSGNYVSLKMEYMPDLFVISNVDGIEVQPTFAVIPHWGLRRNFADNFNYEFRAGLGIAKVSQRHGMIAQPELSFKIGYDF</sequence>
<evidence type="ECO:0008006" key="5">
    <source>
        <dbReference type="Google" id="ProtNLM"/>
    </source>
</evidence>
<evidence type="ECO:0000313" key="1">
    <source>
        <dbReference type="EMBL" id="MBA5247795.1"/>
    </source>
</evidence>
<reference evidence="3" key="2">
    <citation type="submission" date="2020-07" db="EMBL/GenBank/DDBJ databases">
        <title>Chryseobacterium sp.cx-624.</title>
        <authorList>
            <person name="Yang C."/>
        </authorList>
    </citation>
    <scope>NUCLEOTIDE SEQUENCE [LARGE SCALE GENOMIC DNA]</scope>
    <source>
        <strain evidence="3">cx-624</strain>
    </source>
</reference>
<evidence type="ECO:0000313" key="3">
    <source>
        <dbReference type="Proteomes" id="UP000515349"/>
    </source>
</evidence>
<name>A0A7D7QZM2_9FLAO</name>
<reference evidence="2" key="1">
    <citation type="submission" date="2020-07" db="EMBL/GenBank/DDBJ databases">
        <title>Chryseobacterium sp. CX-624.</title>
        <authorList>
            <person name="Yang C."/>
        </authorList>
    </citation>
    <scope>NUCLEOTIDE SEQUENCE</scope>
    <source>
        <strain evidence="2">CX-624</strain>
    </source>
</reference>
<dbReference type="KEGG" id="cbau:H1R16_06400"/>
<accession>A0A7D7QZM2</accession>
<dbReference type="AlphaFoldDB" id="A0A7D7QZM2"/>
<evidence type="ECO:0000313" key="2">
    <source>
        <dbReference type="EMBL" id="QMS99586.1"/>
    </source>
</evidence>
<gene>
    <name evidence="2" type="ORF">H1R16_06400</name>
    <name evidence="1" type="ORF">H2507_11505</name>
</gene>
<keyword evidence="4" id="KW-1185">Reference proteome</keyword>
<protein>
    <recommendedName>
        <fullName evidence="5">Outer membrane beta-barrel protein</fullName>
    </recommendedName>
</protein>
<evidence type="ECO:0000313" key="4">
    <source>
        <dbReference type="Proteomes" id="UP000539710"/>
    </source>
</evidence>
<reference evidence="4" key="3">
    <citation type="submission" date="2020-07" db="EMBL/GenBank/DDBJ databases">
        <title>Flavobacterium sp. xlx-214.</title>
        <authorList>
            <person name="Yang C."/>
        </authorList>
    </citation>
    <scope>NUCLEOTIDE SEQUENCE [LARGE SCALE GENOMIC DNA]</scope>
    <source>
        <strain evidence="4">CX-624</strain>
    </source>
</reference>
<proteinExistence type="predicted"/>
<dbReference type="EMBL" id="CP059472">
    <property type="protein sequence ID" value="QMS99586.1"/>
    <property type="molecule type" value="Genomic_DNA"/>
</dbReference>
<dbReference type="Proteomes" id="UP000515349">
    <property type="component" value="Chromosome"/>
</dbReference>
<reference evidence="1" key="4">
    <citation type="submission" date="2020-07" db="EMBL/GenBank/DDBJ databases">
        <authorList>
            <person name="Yang C."/>
        </authorList>
    </citation>
    <scope>NUCLEOTIDE SEQUENCE</scope>
    <source>
        <strain evidence="1">Cx-624</strain>
    </source>
</reference>
<organism evidence="2 3">
    <name type="scientific">Marnyiella aurantia</name>
    <dbReference type="NCBI Taxonomy" id="2758037"/>
    <lineage>
        <taxon>Bacteria</taxon>
        <taxon>Pseudomonadati</taxon>
        <taxon>Bacteroidota</taxon>
        <taxon>Flavobacteriia</taxon>
        <taxon>Flavobacteriales</taxon>
        <taxon>Weeksellaceae</taxon>
        <taxon>Marnyiella</taxon>
    </lineage>
</organism>
<dbReference type="EMBL" id="JACEUX010000004">
    <property type="protein sequence ID" value="MBA5247795.1"/>
    <property type="molecule type" value="Genomic_DNA"/>
</dbReference>